<sequence length="613" mass="66349">MLLVDERRLPTGDALAPAALLSRLVGRRVLGDGERRAIVRRIAATRDDTGIAPHVRASASFAQRVLDACDRGAIPAPLEPLAGHVRTLLAFADLLDVRGALRAATGAAPALGEPLLQIDAALCADDDERFAWRRLATAARATFEIVDLGPPVTPPLDFAYVAGTIALLQFAASQSDADARRMLLAPQSGVRSDDARALLAAAGERASLLDVVARGALADATRFVHGLQTVTAAYKAPDATAERTLAAAFASFGCDDAATRFALERIARDFDAARAFAEPWEAADFVAEIDAELAGATRHADPSHAELIEAQPVTDEPPAPVAMRKISFSASSLNAYAECARKWWFRYACAAVEDRGSSASFYGIAFHAALEDFHTGHVRFDGADPEALARTLDFAVVAAFDRHRTRFDAPVEFELQKRRARRTAKKYLAWLLERANRAPFEVIGCETATEVELGGQRFIGFIDRLDRDDRTGTVTVVDYKTGSIATSALEYLADIRAFREFQLPFYYWARTEAGDTVSRLALIPLKDALLDVAPVELEVVTTSRPPRANGTVGEIAAAELARARDHMIALANELAGGTLRAFPATDDPDACRYCAYANACRERPLALEERFGR</sequence>
<keyword evidence="2" id="KW-0547">Nucleotide-binding</keyword>
<evidence type="ECO:0000256" key="1">
    <source>
        <dbReference type="ARBA" id="ARBA00022763"/>
    </source>
</evidence>
<accession>A0AAN1XTH5</accession>
<keyword evidence="6" id="KW-1185">Reference proteome</keyword>
<dbReference type="RefSeq" id="WP_317996419.1">
    <property type="nucleotide sequence ID" value="NZ_AP025523.1"/>
</dbReference>
<evidence type="ECO:0000313" key="6">
    <source>
        <dbReference type="Proteomes" id="UP001317532"/>
    </source>
</evidence>
<evidence type="ECO:0000259" key="4">
    <source>
        <dbReference type="Pfam" id="PF12705"/>
    </source>
</evidence>
<keyword evidence="2" id="KW-0378">Hydrolase</keyword>
<keyword evidence="3" id="KW-0234">DNA repair</keyword>
<protein>
    <recommendedName>
        <fullName evidence="4">PD-(D/E)XK endonuclease-like domain-containing protein</fullName>
    </recommendedName>
</protein>
<evidence type="ECO:0000256" key="3">
    <source>
        <dbReference type="ARBA" id="ARBA00023204"/>
    </source>
</evidence>
<proteinExistence type="predicted"/>
<dbReference type="KEGG" id="vab:WPS_06480"/>
<dbReference type="GO" id="GO:0004386">
    <property type="term" value="F:helicase activity"/>
    <property type="evidence" value="ECO:0007669"/>
    <property type="project" value="UniProtKB-KW"/>
</dbReference>
<evidence type="ECO:0000256" key="2">
    <source>
        <dbReference type="ARBA" id="ARBA00022806"/>
    </source>
</evidence>
<feature type="domain" description="PD-(D/E)XK endonuclease-like" evidence="4">
    <location>
        <begin position="327"/>
        <end position="601"/>
    </location>
</feature>
<dbReference type="AlphaFoldDB" id="A0AAN1XTH5"/>
<dbReference type="Gene3D" id="3.90.320.10">
    <property type="match status" value="1"/>
</dbReference>
<keyword evidence="2" id="KW-0067">ATP-binding</keyword>
<dbReference type="GO" id="GO:0006281">
    <property type="term" value="P:DNA repair"/>
    <property type="evidence" value="ECO:0007669"/>
    <property type="project" value="UniProtKB-KW"/>
</dbReference>
<reference evidence="5 6" key="1">
    <citation type="journal article" date="2022" name="ISME Commun">
        <title>Vulcanimicrobium alpinus gen. nov. sp. nov., the first cultivated representative of the candidate phylum 'Eremiobacterota', is a metabolically versatile aerobic anoxygenic phototroph.</title>
        <authorList>
            <person name="Yabe S."/>
            <person name="Muto K."/>
            <person name="Abe K."/>
            <person name="Yokota A."/>
            <person name="Staudigel H."/>
            <person name="Tebo B.M."/>
        </authorList>
    </citation>
    <scope>NUCLEOTIDE SEQUENCE [LARGE SCALE GENOMIC DNA]</scope>
    <source>
        <strain evidence="5 6">WC8-2</strain>
    </source>
</reference>
<keyword evidence="2" id="KW-0347">Helicase</keyword>
<dbReference type="InterPro" id="IPR038726">
    <property type="entry name" value="PDDEXK_AddAB-type"/>
</dbReference>
<gene>
    <name evidence="5" type="ORF">WPS_06480</name>
</gene>
<dbReference type="Pfam" id="PF12705">
    <property type="entry name" value="PDDEXK_1"/>
    <property type="match status" value="1"/>
</dbReference>
<organism evidence="5 6">
    <name type="scientific">Vulcanimicrobium alpinum</name>
    <dbReference type="NCBI Taxonomy" id="3016050"/>
    <lineage>
        <taxon>Bacteria</taxon>
        <taxon>Bacillati</taxon>
        <taxon>Vulcanimicrobiota</taxon>
        <taxon>Vulcanimicrobiia</taxon>
        <taxon>Vulcanimicrobiales</taxon>
        <taxon>Vulcanimicrobiaceae</taxon>
        <taxon>Vulcanimicrobium</taxon>
    </lineage>
</organism>
<keyword evidence="1" id="KW-0227">DNA damage</keyword>
<name>A0AAN1XTH5_UNVUL</name>
<evidence type="ECO:0000313" key="5">
    <source>
        <dbReference type="EMBL" id="BDE05372.1"/>
    </source>
</evidence>
<dbReference type="InterPro" id="IPR011604">
    <property type="entry name" value="PDDEXK-like_dom_sf"/>
</dbReference>
<dbReference type="EMBL" id="AP025523">
    <property type="protein sequence ID" value="BDE05372.1"/>
    <property type="molecule type" value="Genomic_DNA"/>
</dbReference>
<dbReference type="Proteomes" id="UP001317532">
    <property type="component" value="Chromosome"/>
</dbReference>